<dbReference type="EMBL" id="MIGC01003888">
    <property type="protein sequence ID" value="PHJ18795.1"/>
    <property type="molecule type" value="Genomic_DNA"/>
</dbReference>
<dbReference type="VEuPathDB" id="ToxoDB:CSUI_007379"/>
<dbReference type="GeneID" id="94430736"/>
<feature type="region of interest" description="Disordered" evidence="1">
    <location>
        <begin position="45"/>
        <end position="91"/>
    </location>
</feature>
<gene>
    <name evidence="2" type="ORF">CSUI_007379</name>
</gene>
<comment type="caution">
    <text evidence="2">The sequence shown here is derived from an EMBL/GenBank/DDBJ whole genome shotgun (WGS) entry which is preliminary data.</text>
</comment>
<evidence type="ECO:0000313" key="2">
    <source>
        <dbReference type="EMBL" id="PHJ18795.1"/>
    </source>
</evidence>
<name>A0A2C6KQM9_9APIC</name>
<reference evidence="2 3" key="1">
    <citation type="journal article" date="2017" name="Int. J. Parasitol.">
        <title>The genome of the protozoan parasite Cystoisospora suis and a reverse vaccinology approach to identify vaccine candidates.</title>
        <authorList>
            <person name="Palmieri N."/>
            <person name="Shrestha A."/>
            <person name="Ruttkowski B."/>
            <person name="Beck T."/>
            <person name="Vogl C."/>
            <person name="Tomley F."/>
            <person name="Blake D.P."/>
            <person name="Joachim A."/>
        </authorList>
    </citation>
    <scope>NUCLEOTIDE SEQUENCE [LARGE SCALE GENOMIC DNA]</scope>
    <source>
        <strain evidence="2 3">Wien I</strain>
    </source>
</reference>
<dbReference type="RefSeq" id="XP_067920500.1">
    <property type="nucleotide sequence ID" value="XM_068067525.1"/>
</dbReference>
<evidence type="ECO:0000256" key="1">
    <source>
        <dbReference type="SAM" id="MobiDB-lite"/>
    </source>
</evidence>
<proteinExistence type="predicted"/>
<dbReference type="AlphaFoldDB" id="A0A2C6KQM9"/>
<keyword evidence="3" id="KW-1185">Reference proteome</keyword>
<protein>
    <submittedName>
        <fullName evidence="2">Uncharacterized protein</fullName>
    </submittedName>
</protein>
<organism evidence="2 3">
    <name type="scientific">Cystoisospora suis</name>
    <dbReference type="NCBI Taxonomy" id="483139"/>
    <lineage>
        <taxon>Eukaryota</taxon>
        <taxon>Sar</taxon>
        <taxon>Alveolata</taxon>
        <taxon>Apicomplexa</taxon>
        <taxon>Conoidasida</taxon>
        <taxon>Coccidia</taxon>
        <taxon>Eucoccidiorida</taxon>
        <taxon>Eimeriorina</taxon>
        <taxon>Sarcocystidae</taxon>
        <taxon>Cystoisospora</taxon>
    </lineage>
</organism>
<sequence>MRALGRLPEDRVFIALAHSASRRRRHLLAPDSSVKSLTHKIRVSNGVPCSGKERPWTATDRVSGAELGGANWTTREDSGGEKPSTISNSGQ</sequence>
<evidence type="ECO:0000313" key="3">
    <source>
        <dbReference type="Proteomes" id="UP000221165"/>
    </source>
</evidence>
<dbReference type="Proteomes" id="UP000221165">
    <property type="component" value="Unassembled WGS sequence"/>
</dbReference>
<accession>A0A2C6KQM9</accession>